<dbReference type="Proteomes" id="UP000319499">
    <property type="component" value="Unassembled WGS sequence"/>
</dbReference>
<dbReference type="PROSITE" id="PS50042">
    <property type="entry name" value="CNMP_BINDING_3"/>
    <property type="match status" value="1"/>
</dbReference>
<dbReference type="EMBL" id="SELH01000011">
    <property type="protein sequence ID" value="TWP30552.1"/>
    <property type="molecule type" value="Genomic_DNA"/>
</dbReference>
<reference evidence="2 3" key="1">
    <citation type="submission" date="2019-02" db="EMBL/GenBank/DDBJ databases">
        <title>Apibacter muscae sp. nov.: a novel member of the house fly microbiota.</title>
        <authorList>
            <person name="Park R."/>
        </authorList>
    </citation>
    <scope>NUCLEOTIDE SEQUENCE [LARGE SCALE GENOMIC DNA]</scope>
    <source>
        <strain evidence="2 3">AL1</strain>
    </source>
</reference>
<name>A0A563DKE0_9FLAO</name>
<dbReference type="RefSeq" id="WP_146261140.1">
    <property type="nucleotide sequence ID" value="NZ_SELG01000024.1"/>
</dbReference>
<organism evidence="2 3">
    <name type="scientific">Apibacter muscae</name>
    <dbReference type="NCBI Taxonomy" id="2509004"/>
    <lineage>
        <taxon>Bacteria</taxon>
        <taxon>Pseudomonadati</taxon>
        <taxon>Bacteroidota</taxon>
        <taxon>Flavobacteriia</taxon>
        <taxon>Flavobacteriales</taxon>
        <taxon>Weeksellaceae</taxon>
        <taxon>Apibacter</taxon>
    </lineage>
</organism>
<dbReference type="SUPFAM" id="SSF51206">
    <property type="entry name" value="cAMP-binding domain-like"/>
    <property type="match status" value="1"/>
</dbReference>
<keyword evidence="3" id="KW-1185">Reference proteome</keyword>
<dbReference type="InterPro" id="IPR014710">
    <property type="entry name" value="RmlC-like_jellyroll"/>
</dbReference>
<dbReference type="InterPro" id="IPR018490">
    <property type="entry name" value="cNMP-bd_dom_sf"/>
</dbReference>
<evidence type="ECO:0000313" key="3">
    <source>
        <dbReference type="Proteomes" id="UP000319499"/>
    </source>
</evidence>
<proteinExistence type="predicted"/>
<dbReference type="Pfam" id="PF00027">
    <property type="entry name" value="cNMP_binding"/>
    <property type="match status" value="1"/>
</dbReference>
<dbReference type="OrthoDB" id="1092431at2"/>
<accession>A0A563DKE0</accession>
<gene>
    <name evidence="2" type="ORF">ETU09_00695</name>
</gene>
<sequence>MMYETILGNVNDVIPLSKEEKYYLKSILKFKKLKKKEFLLQQGEVEENYYYVLSGCLRSFFIDNKGVEQVVQFSSSGWWLADNESILLNQPSKFNILAALDSEILVLSKYDKEESVKKIPKLETYYHESLERSVIFLRYRLYEILSLPAEEKYKNFCKSFPELINSIPQKHIASYIGVTPEFFSSMKRKIKE</sequence>
<dbReference type="AlphaFoldDB" id="A0A563DKE0"/>
<evidence type="ECO:0000313" key="2">
    <source>
        <dbReference type="EMBL" id="TWP30552.1"/>
    </source>
</evidence>
<evidence type="ECO:0000259" key="1">
    <source>
        <dbReference type="PROSITE" id="PS50042"/>
    </source>
</evidence>
<dbReference type="CDD" id="cd00038">
    <property type="entry name" value="CAP_ED"/>
    <property type="match status" value="1"/>
</dbReference>
<feature type="domain" description="Cyclic nucleotide-binding" evidence="1">
    <location>
        <begin position="16"/>
        <end position="133"/>
    </location>
</feature>
<dbReference type="InterPro" id="IPR000595">
    <property type="entry name" value="cNMP-bd_dom"/>
</dbReference>
<protein>
    <submittedName>
        <fullName evidence="2">Crp/Fnr family transcriptional regulator</fullName>
    </submittedName>
</protein>
<dbReference type="Gene3D" id="2.60.120.10">
    <property type="entry name" value="Jelly Rolls"/>
    <property type="match status" value="1"/>
</dbReference>
<comment type="caution">
    <text evidence="2">The sequence shown here is derived from an EMBL/GenBank/DDBJ whole genome shotgun (WGS) entry which is preliminary data.</text>
</comment>